<proteinExistence type="predicted"/>
<reference evidence="2" key="2">
    <citation type="submission" date="2015-01" db="EMBL/GenBank/DDBJ databases">
        <title>Evolutionary Origins and Diversification of the Mycorrhizal Mutualists.</title>
        <authorList>
            <consortium name="DOE Joint Genome Institute"/>
            <consortium name="Mycorrhizal Genomics Consortium"/>
            <person name="Kohler A."/>
            <person name="Kuo A."/>
            <person name="Nagy L.G."/>
            <person name="Floudas D."/>
            <person name="Copeland A."/>
            <person name="Barry K.W."/>
            <person name="Cichocki N."/>
            <person name="Veneault-Fourrey C."/>
            <person name="LaButti K."/>
            <person name="Lindquist E.A."/>
            <person name="Lipzen A."/>
            <person name="Lundell T."/>
            <person name="Morin E."/>
            <person name="Murat C."/>
            <person name="Riley R."/>
            <person name="Ohm R."/>
            <person name="Sun H."/>
            <person name="Tunlid A."/>
            <person name="Henrissat B."/>
            <person name="Grigoriev I.V."/>
            <person name="Hibbett D.S."/>
            <person name="Martin F."/>
        </authorList>
    </citation>
    <scope>NUCLEOTIDE SEQUENCE [LARGE SCALE GENOMIC DNA]</scope>
    <source>
        <strain evidence="2">UH-Slu-Lm8-n1</strain>
    </source>
</reference>
<protein>
    <submittedName>
        <fullName evidence="1">Uncharacterized protein</fullName>
    </submittedName>
</protein>
<sequence length="73" mass="7998">MSSDGAIDMTPTARSRRTDVLITAGISTKQPIIVPSDELKSCIWVSQPTKAGQYISAWVIWPPTKANLLNDRV</sequence>
<keyword evidence="2" id="KW-1185">Reference proteome</keyword>
<organism evidence="1 2">
    <name type="scientific">Suillus luteus UH-Slu-Lm8-n1</name>
    <dbReference type="NCBI Taxonomy" id="930992"/>
    <lineage>
        <taxon>Eukaryota</taxon>
        <taxon>Fungi</taxon>
        <taxon>Dikarya</taxon>
        <taxon>Basidiomycota</taxon>
        <taxon>Agaricomycotina</taxon>
        <taxon>Agaricomycetes</taxon>
        <taxon>Agaricomycetidae</taxon>
        <taxon>Boletales</taxon>
        <taxon>Suillineae</taxon>
        <taxon>Suillaceae</taxon>
        <taxon>Suillus</taxon>
    </lineage>
</organism>
<dbReference type="AlphaFoldDB" id="A0A0D0A7P4"/>
<dbReference type="InParanoid" id="A0A0D0A7P4"/>
<gene>
    <name evidence="1" type="ORF">CY34DRAFT_800819</name>
</gene>
<name>A0A0D0A7P4_9AGAM</name>
<evidence type="ECO:0000313" key="1">
    <source>
        <dbReference type="EMBL" id="KIK46110.1"/>
    </source>
</evidence>
<dbReference type="Proteomes" id="UP000054485">
    <property type="component" value="Unassembled WGS sequence"/>
</dbReference>
<dbReference type="EMBL" id="KN835163">
    <property type="protein sequence ID" value="KIK46110.1"/>
    <property type="molecule type" value="Genomic_DNA"/>
</dbReference>
<reference evidence="1 2" key="1">
    <citation type="submission" date="2014-04" db="EMBL/GenBank/DDBJ databases">
        <authorList>
            <consortium name="DOE Joint Genome Institute"/>
            <person name="Kuo A."/>
            <person name="Ruytinx J."/>
            <person name="Rineau F."/>
            <person name="Colpaert J."/>
            <person name="Kohler A."/>
            <person name="Nagy L.G."/>
            <person name="Floudas D."/>
            <person name="Copeland A."/>
            <person name="Barry K.W."/>
            <person name="Cichocki N."/>
            <person name="Veneault-Fourrey C."/>
            <person name="LaButti K."/>
            <person name="Lindquist E.A."/>
            <person name="Lipzen A."/>
            <person name="Lundell T."/>
            <person name="Morin E."/>
            <person name="Murat C."/>
            <person name="Sun H."/>
            <person name="Tunlid A."/>
            <person name="Henrissat B."/>
            <person name="Grigoriev I.V."/>
            <person name="Hibbett D.S."/>
            <person name="Martin F."/>
            <person name="Nordberg H.P."/>
            <person name="Cantor M.N."/>
            <person name="Hua S.X."/>
        </authorList>
    </citation>
    <scope>NUCLEOTIDE SEQUENCE [LARGE SCALE GENOMIC DNA]</scope>
    <source>
        <strain evidence="1 2">UH-Slu-Lm8-n1</strain>
    </source>
</reference>
<dbReference type="HOGENOM" id="CLU_2706465_0_0_1"/>
<evidence type="ECO:0000313" key="2">
    <source>
        <dbReference type="Proteomes" id="UP000054485"/>
    </source>
</evidence>
<accession>A0A0D0A7P4</accession>